<feature type="transmembrane region" description="Helical" evidence="2">
    <location>
        <begin position="76"/>
        <end position="100"/>
    </location>
</feature>
<evidence type="ECO:0000313" key="3">
    <source>
        <dbReference type="EMBL" id="TMW14598.1"/>
    </source>
</evidence>
<evidence type="ECO:0000256" key="1">
    <source>
        <dbReference type="SAM" id="MobiDB-lite"/>
    </source>
</evidence>
<gene>
    <name evidence="3" type="ORF">FGS76_02065</name>
</gene>
<evidence type="ECO:0000313" key="4">
    <source>
        <dbReference type="Proteomes" id="UP000739180"/>
    </source>
</evidence>
<proteinExistence type="predicted"/>
<feature type="transmembrane region" description="Helical" evidence="2">
    <location>
        <begin position="187"/>
        <end position="208"/>
    </location>
</feature>
<reference evidence="3 4" key="1">
    <citation type="submission" date="2019-05" db="EMBL/GenBank/DDBJ databases">
        <title>Genome of Alcanivorax gelatiniphagus, an oil degrading marine bacteria.</title>
        <authorList>
            <person name="Kwon K.K."/>
        </authorList>
    </citation>
    <scope>NUCLEOTIDE SEQUENCE [LARGE SCALE GENOMIC DNA]</scope>
    <source>
        <strain evidence="3 4">MEBiC 08158</strain>
    </source>
</reference>
<protein>
    <recommendedName>
        <fullName evidence="5">ABC transmembrane type-1 domain-containing protein</fullName>
    </recommendedName>
</protein>
<sequence length="277" mass="30853">MLEQERLEALLKLLMEMTLCSRKPRVPDFSRRAEQIENILLTAFAGSMILTVLLAVGYWYVGNTPDGKIPKLVDQFYLFSVLIAALYAITALIHTAYLIFRFQKRRTSPILARLEMDLSADATFVKQLQTFDRATLEYALSQYRHHWESASGRVTLMAGEIRKVGLFPALVAASMAASTLLDKDGNLLLWAPLILACCFYLLGTMVLSRTERSGQVIKLLEYAISQHHQSLPAQNSKAQDPGENGESAEAPPSTGTPKTCALSDGQERDQAPHKHNQ</sequence>
<dbReference type="Proteomes" id="UP000739180">
    <property type="component" value="Unassembled WGS sequence"/>
</dbReference>
<feature type="region of interest" description="Disordered" evidence="1">
    <location>
        <begin position="230"/>
        <end position="277"/>
    </location>
</feature>
<evidence type="ECO:0000256" key="2">
    <source>
        <dbReference type="SAM" id="Phobius"/>
    </source>
</evidence>
<keyword evidence="4" id="KW-1185">Reference proteome</keyword>
<keyword evidence="2" id="KW-1133">Transmembrane helix</keyword>
<comment type="caution">
    <text evidence="3">The sequence shown here is derived from an EMBL/GenBank/DDBJ whole genome shotgun (WGS) entry which is preliminary data.</text>
</comment>
<name>A0ABY2XR78_9GAMM</name>
<feature type="transmembrane region" description="Helical" evidence="2">
    <location>
        <begin position="164"/>
        <end position="181"/>
    </location>
</feature>
<evidence type="ECO:0008006" key="5">
    <source>
        <dbReference type="Google" id="ProtNLM"/>
    </source>
</evidence>
<feature type="compositionally biased region" description="Basic and acidic residues" evidence="1">
    <location>
        <begin position="265"/>
        <end position="277"/>
    </location>
</feature>
<organism evidence="3 4">
    <name type="scientific">Alloalcanivorax gelatiniphagus</name>
    <dbReference type="NCBI Taxonomy" id="1194167"/>
    <lineage>
        <taxon>Bacteria</taxon>
        <taxon>Pseudomonadati</taxon>
        <taxon>Pseudomonadota</taxon>
        <taxon>Gammaproteobacteria</taxon>
        <taxon>Oceanospirillales</taxon>
        <taxon>Alcanivoracaceae</taxon>
        <taxon>Alloalcanivorax</taxon>
    </lineage>
</organism>
<keyword evidence="2" id="KW-0472">Membrane</keyword>
<dbReference type="EMBL" id="VCQT01000012">
    <property type="protein sequence ID" value="TMW14598.1"/>
    <property type="molecule type" value="Genomic_DNA"/>
</dbReference>
<dbReference type="RefSeq" id="WP_138770965.1">
    <property type="nucleotide sequence ID" value="NZ_JBHSSX010000007.1"/>
</dbReference>
<feature type="transmembrane region" description="Helical" evidence="2">
    <location>
        <begin position="39"/>
        <end position="61"/>
    </location>
</feature>
<accession>A0ABY2XR78</accession>
<keyword evidence="2" id="KW-0812">Transmembrane</keyword>